<evidence type="ECO:0000256" key="4">
    <source>
        <dbReference type="SAM" id="SignalP"/>
    </source>
</evidence>
<keyword evidence="3" id="KW-0964">Secreted</keyword>
<feature type="signal peptide" evidence="4">
    <location>
        <begin position="1"/>
        <end position="19"/>
    </location>
</feature>
<keyword evidence="5" id="KW-1185">Reference proteome</keyword>
<dbReference type="InterPro" id="IPR035940">
    <property type="entry name" value="CAP_sf"/>
</dbReference>
<accession>A0AB40A1X3</accession>
<dbReference type="RefSeq" id="XP_036669927.1">
    <property type="nucleotide sequence ID" value="XM_036814032.3"/>
</dbReference>
<evidence type="ECO:0000313" key="6">
    <source>
        <dbReference type="RefSeq" id="XP_036669927.1"/>
    </source>
</evidence>
<comment type="similarity">
    <text evidence="2">Belongs to the CRISP family.</text>
</comment>
<dbReference type="InterPro" id="IPR034763">
    <property type="entry name" value="P14a_insect"/>
</dbReference>
<organism evidence="5 6">
    <name type="scientific">Drosophila suzukii</name>
    <name type="common">Spotted-wing drosophila fruit fly</name>
    <dbReference type="NCBI Taxonomy" id="28584"/>
    <lineage>
        <taxon>Eukaryota</taxon>
        <taxon>Metazoa</taxon>
        <taxon>Ecdysozoa</taxon>
        <taxon>Arthropoda</taxon>
        <taxon>Hexapoda</taxon>
        <taxon>Insecta</taxon>
        <taxon>Pterygota</taxon>
        <taxon>Neoptera</taxon>
        <taxon>Endopterygota</taxon>
        <taxon>Diptera</taxon>
        <taxon>Brachycera</taxon>
        <taxon>Muscomorpha</taxon>
        <taxon>Ephydroidea</taxon>
        <taxon>Drosophilidae</taxon>
        <taxon>Drosophila</taxon>
        <taxon>Sophophora</taxon>
    </lineage>
</organism>
<evidence type="ECO:0000313" key="5">
    <source>
        <dbReference type="Proteomes" id="UP001652628"/>
    </source>
</evidence>
<sequence>MRMWYLCLFLITPAVSLFSRNNTLCRPDLCMDSEVHVGCFGRKTLASLCKKGNIILHVNGGLKYGILHRINLLRNYVASGAGNFSVAARMPTILWDYNLQRLADRQVRQCNELGKYCANTAEYHYVATTEIRSTMGRRNSLEHQIYDRMLPELFLDVMGCRMDENKRILPSKEGSCVGHYVPLIQDRGARMGCGIRLKTRTETKSNVILICHFSRANVNNLQPYEVGQHPGEKCVTGSSQLYQFLCNEEETVDANSMVVQTKMPLSAKMQKSNT</sequence>
<comment type="subcellular location">
    <subcellularLocation>
        <location evidence="1">Secreted</location>
    </subcellularLocation>
</comment>
<dbReference type="GeneID" id="108019902"/>
<proteinExistence type="inferred from homology"/>
<protein>
    <submittedName>
        <fullName evidence="6">Venom allergen-1</fullName>
    </submittedName>
</protein>
<keyword evidence="4" id="KW-0732">Signal</keyword>
<gene>
    <name evidence="6" type="primary">antr</name>
</gene>
<reference evidence="6" key="1">
    <citation type="submission" date="2025-08" db="UniProtKB">
        <authorList>
            <consortium name="RefSeq"/>
        </authorList>
    </citation>
    <scope>IDENTIFICATION</scope>
</reference>
<dbReference type="CDD" id="cd05380">
    <property type="entry name" value="CAP_euk"/>
    <property type="match status" value="1"/>
</dbReference>
<evidence type="ECO:0000256" key="1">
    <source>
        <dbReference type="ARBA" id="ARBA00004613"/>
    </source>
</evidence>
<dbReference type="Proteomes" id="UP001652628">
    <property type="component" value="Chromosome 2R"/>
</dbReference>
<evidence type="ECO:0000256" key="3">
    <source>
        <dbReference type="ARBA" id="ARBA00022525"/>
    </source>
</evidence>
<dbReference type="Gene3D" id="3.40.33.10">
    <property type="entry name" value="CAP"/>
    <property type="match status" value="1"/>
</dbReference>
<evidence type="ECO:0000256" key="2">
    <source>
        <dbReference type="ARBA" id="ARBA00009923"/>
    </source>
</evidence>
<name>A0AB40A1X3_DROSZ</name>
<dbReference type="PIRSF" id="PIRSF038921">
    <property type="entry name" value="P14a"/>
    <property type="match status" value="1"/>
</dbReference>
<dbReference type="CTD" id="246647"/>
<dbReference type="AlphaFoldDB" id="A0AB40A1X3"/>
<feature type="chain" id="PRO_5044304965" evidence="4">
    <location>
        <begin position="20"/>
        <end position="274"/>
    </location>
</feature>
<dbReference type="SUPFAM" id="SSF55797">
    <property type="entry name" value="PR-1-like"/>
    <property type="match status" value="1"/>
</dbReference>